<gene>
    <name evidence="4" type="ORF">METZ01_LOCUS38209</name>
</gene>
<feature type="compositionally biased region" description="Polar residues" evidence="2">
    <location>
        <begin position="797"/>
        <end position="822"/>
    </location>
</feature>
<dbReference type="Pfam" id="PF13517">
    <property type="entry name" value="FG-GAP_3"/>
    <property type="match status" value="1"/>
</dbReference>
<protein>
    <recommendedName>
        <fullName evidence="5">VCBS repeat-containing protein</fullName>
    </recommendedName>
</protein>
<dbReference type="SUPFAM" id="SSF69318">
    <property type="entry name" value="Integrin alpha N-terminal domain"/>
    <property type="match status" value="1"/>
</dbReference>
<feature type="transmembrane region" description="Helical" evidence="3">
    <location>
        <begin position="7"/>
        <end position="26"/>
    </location>
</feature>
<keyword evidence="3" id="KW-1133">Transmembrane helix</keyword>
<dbReference type="InterPro" id="IPR013517">
    <property type="entry name" value="FG-GAP"/>
</dbReference>
<name>A0A381R0W7_9ZZZZ</name>
<keyword evidence="3" id="KW-0472">Membrane</keyword>
<proteinExistence type="predicted"/>
<feature type="region of interest" description="Disordered" evidence="2">
    <location>
        <begin position="744"/>
        <end position="822"/>
    </location>
</feature>
<dbReference type="EMBL" id="UINC01001632">
    <property type="protein sequence ID" value="SUZ85355.1"/>
    <property type="molecule type" value="Genomic_DNA"/>
</dbReference>
<keyword evidence="1" id="KW-0732">Signal</keyword>
<evidence type="ECO:0008006" key="5">
    <source>
        <dbReference type="Google" id="ProtNLM"/>
    </source>
</evidence>
<dbReference type="InterPro" id="IPR028994">
    <property type="entry name" value="Integrin_alpha_N"/>
</dbReference>
<evidence type="ECO:0000313" key="4">
    <source>
        <dbReference type="EMBL" id="SUZ85355.1"/>
    </source>
</evidence>
<feature type="compositionally biased region" description="Polar residues" evidence="2">
    <location>
        <begin position="774"/>
        <end position="784"/>
    </location>
</feature>
<sequence length="822" mass="90802">MRENNNIISICGYILACILCTEAMFAGQLNRTSGLYDLDGDGRKEVLIISSSDRKAVLVELQDKSIVDTLWSYTLPKGTYFTDVSVIDIDSNGQPDLVATSKISIDSKNTGWLYVFQGTTTGFSDSPLVAGKSGLEIDNIRPLNLSKINGMPGYLSVSFGTPVRKTLIIKPDITNDRLTIDNVHTLSDPVIQNGFGHMYSGGFLSENNNYVAQFSAELSTLKVAIFNVKNNFKHVTTEIVGMGKSRGIIGAEVQAYSNLKKGEQGLLIPFRTGEVKILNIIDNKISLTESEFSHEDLFLEMTDPNKSEILDLVSSRIESGFYNKTITKKDYIKEARYKSPGYKPKNIDGPTLVDYLNEAGIVKKSNVDSKVEIPNKSNDDMDSKIWAAKASVKIEQVDSTLLTSKDSLFINPIPDEDKEVAFHKTIFGPSDSVSAINTWEDTVRNVLVPEPIDLSGADDSNDRSIDLYYVMVMAPSKGEKDRYVFDGEAPFGINVNQIPPMGEPTHFQHSVSANVSYLRRGNDYDFAYTLKEQVSDSVTTLTMVHDMQTNIIFMSISPELDSISQSYQPEAFDPKLFEFPDYFFEGFPTSLGMDFKDKLIKFSFDDTGDSINYQGLYLSSTTPSKPSQSLAVFLNEGTLQAIRGEVKVRENGSKKITTEFDIAGYLEPSVMFSRLIQEEFPDSLKTNLLQGTYLEEPLFGPNGKLPKVIHEKRLPEAQFDQQNPSIPVEPLKGIYPEGQGVISNSKAKTETPAPDPQSPIEQTASPDSEIINDGGQTDTLNLENIKTVPASEKRDNVLNSINSGNNLPESINTSADSSGLKP</sequence>
<keyword evidence="3" id="KW-0812">Transmembrane</keyword>
<dbReference type="AlphaFoldDB" id="A0A381R0W7"/>
<reference evidence="4" key="1">
    <citation type="submission" date="2018-05" db="EMBL/GenBank/DDBJ databases">
        <authorList>
            <person name="Lanie J.A."/>
            <person name="Ng W.-L."/>
            <person name="Kazmierczak K.M."/>
            <person name="Andrzejewski T.M."/>
            <person name="Davidsen T.M."/>
            <person name="Wayne K.J."/>
            <person name="Tettelin H."/>
            <person name="Glass J.I."/>
            <person name="Rusch D."/>
            <person name="Podicherti R."/>
            <person name="Tsui H.-C.T."/>
            <person name="Winkler M.E."/>
        </authorList>
    </citation>
    <scope>NUCLEOTIDE SEQUENCE</scope>
</reference>
<evidence type="ECO:0000256" key="3">
    <source>
        <dbReference type="SAM" id="Phobius"/>
    </source>
</evidence>
<evidence type="ECO:0000256" key="1">
    <source>
        <dbReference type="ARBA" id="ARBA00022729"/>
    </source>
</evidence>
<evidence type="ECO:0000256" key="2">
    <source>
        <dbReference type="SAM" id="MobiDB-lite"/>
    </source>
</evidence>
<organism evidence="4">
    <name type="scientific">marine metagenome</name>
    <dbReference type="NCBI Taxonomy" id="408172"/>
    <lineage>
        <taxon>unclassified sequences</taxon>
        <taxon>metagenomes</taxon>
        <taxon>ecological metagenomes</taxon>
    </lineage>
</organism>
<accession>A0A381R0W7</accession>